<reference evidence="1 2" key="1">
    <citation type="journal article" date="2015" name="Science">
        <title>Genetic determinants of in vivo fitness and diet responsiveness in multiple human gut Bacteroides.</title>
        <authorList>
            <person name="Wu M."/>
            <person name="McNulty N.P."/>
            <person name="Rodionov D.A."/>
            <person name="Khoroshkin M.S."/>
            <person name="Griffin N.W."/>
            <person name="Cheng J."/>
            <person name="Latreille P."/>
            <person name="Kerstetter R.A."/>
            <person name="Terrapon N."/>
            <person name="Henrissat B."/>
            <person name="Osterman A.L."/>
            <person name="Gordon J.I."/>
        </authorList>
    </citation>
    <scope>NUCLEOTIDE SEQUENCE [LARGE SCALE GENOMIC DNA]</scope>
    <source>
        <strain evidence="1 2">WH2</strain>
    </source>
</reference>
<dbReference type="Proteomes" id="UP000061809">
    <property type="component" value="Chromosome"/>
</dbReference>
<dbReference type="PROSITE" id="PS51257">
    <property type="entry name" value="PROKAR_LIPOPROTEIN"/>
    <property type="match status" value="1"/>
</dbReference>
<gene>
    <name evidence="1" type="ORF">BcellWH2_04154</name>
</gene>
<proteinExistence type="predicted"/>
<organism evidence="1 2">
    <name type="scientific">Bacteroides cellulosilyticus</name>
    <dbReference type="NCBI Taxonomy" id="246787"/>
    <lineage>
        <taxon>Bacteria</taxon>
        <taxon>Pseudomonadati</taxon>
        <taxon>Bacteroidota</taxon>
        <taxon>Bacteroidia</taxon>
        <taxon>Bacteroidales</taxon>
        <taxon>Bacteroidaceae</taxon>
        <taxon>Bacteroides</taxon>
    </lineage>
</organism>
<protein>
    <submittedName>
        <fullName evidence="1">Uncharacterized protein</fullName>
    </submittedName>
</protein>
<dbReference type="PATRIC" id="fig|246787.4.peg.4297"/>
<evidence type="ECO:0000313" key="1">
    <source>
        <dbReference type="EMBL" id="ALJ61374.1"/>
    </source>
</evidence>
<sequence length="249" mass="28026">MKRIHILLMALVALSIQGCQDDFNVPSEQASRSYEQDAEVLNRFVDINKTTHEYYINPNKRTTALSYITNADAEELAVVNSLNLDVFQQSIDRVGKLSGQFASNHGVDYVVMMTGNEVYVSRTKSDSPIVLERMNENEATRSYYLRTASLKVTDSEKEYTVYGSGDIETSIELFPQAYKNAGWAFLVSCEMKENGNRQMVNVLFCGVGYRMIAPRFAWHAAQPDTEWNFGVASSCDSNTTIARLNISHP</sequence>
<evidence type="ECO:0000313" key="2">
    <source>
        <dbReference type="Proteomes" id="UP000061809"/>
    </source>
</evidence>
<name>A0A0P0GK12_9BACE</name>
<dbReference type="AlphaFoldDB" id="A0A0P0GK12"/>
<dbReference type="EMBL" id="CP012801">
    <property type="protein sequence ID" value="ALJ61374.1"/>
    <property type="molecule type" value="Genomic_DNA"/>
</dbReference>
<dbReference type="RefSeq" id="WP_029427102.1">
    <property type="nucleotide sequence ID" value="NZ_CP012801.1"/>
</dbReference>
<dbReference type="KEGG" id="bcel:BcellWH2_04154"/>
<accession>A0A0P0GK12</accession>